<keyword evidence="7" id="KW-0808">Transferase</keyword>
<name>A0AAD9GR81_9STRA</name>
<evidence type="ECO:0000313" key="13">
    <source>
        <dbReference type="EMBL" id="KAK1942778.1"/>
    </source>
</evidence>
<feature type="binding site" evidence="7">
    <location>
        <position position="108"/>
    </location>
    <ligand>
        <name>S-adenosyl-L-methionine</name>
        <dbReference type="ChEBI" id="CHEBI:59789"/>
    </ligand>
</feature>
<comment type="cofactor">
    <cofactor evidence="1">
        <name>FAD</name>
        <dbReference type="ChEBI" id="CHEBI:57692"/>
    </cofactor>
</comment>
<comment type="function">
    <text evidence="7">Aminocarboxypropyltransferase that catalyzes the aminocarboxypropyl transfer on pseudouridine in 18S rRNA. It constitutes the last step in biosynthesis of the hypermodified N1-methyl-N3-(3-amino-3-carboxypropyl) pseudouridine (m1acp3-Psi).</text>
</comment>
<dbReference type="Gene3D" id="3.20.20.220">
    <property type="match status" value="1"/>
</dbReference>
<dbReference type="EC" id="2.5.1.157" evidence="7"/>
<keyword evidence="7" id="KW-0698">rRNA processing</keyword>
<dbReference type="GO" id="GO:0005829">
    <property type="term" value="C:cytosol"/>
    <property type="evidence" value="ECO:0007669"/>
    <property type="project" value="TreeGrafter"/>
</dbReference>
<sequence>MGKKRVDRGPPSRKDRGRGKGGGAAPVRGEEESETSYRRRAFPVTLRMWDFQQCDSKRCTGRKLCRLGYIKSMKPGAHFRGLVLSPAGEHIVSPADKGIVEGSGISVIDCSWAKVQELPYKQLRSGVHRLLPFLVAANSVNYGRPHKLSCAEAIAATLYIVGLKQEAIQLMDEFSWGQEFLKINADCLEAYSACENSEEVVEAQNAYLAACQTEHEERLQRMNLPSLESDEDDDDDDDNEEEPELDRFGNIIPRQKPVAVEEDAIDEPKKEEQLYKDKTYGFQTDGPDSDEEIAGLTKNLHLATDSVKKTHDLREEMKRARALDGETETYAYSSMEDVHRQQVATVCLEKTAVAVSGDAVLQLPESVFHQWAKDSEKPADDSASFSTIMGKIIESIRSAYAAREDDASARPTVSFEFFPAKTNAGVFNLLTRVEEMGLALQPTFVTLTWRSAFKDEALWLRIGAHIQNEFQLDVLLHLTCHLPTEQLKRILKNARAAGIRNILALRGDPPIGAEQWSPVEGGLSNAVDLIKLIREEHGDYFCIACAGYAEVHTESWNHPDLPPSNEARALDLQRLKAKQDAGADFIITQFFFDVDNMIQWITDCKDAGITIPILPGYLPIQNYSSFCKFTSWCKTRVPENVLLALDAIKNDDAAVRRYGTQLAVETCERLLAAGVNSLHFYTMNLAATVTQVLEGLQLLPARNQRELPWQSTLQRSTVEGEQVRPIFWSNRQASYIARTAAWDEFPNGRWGDRTSPAYGELSEYYLAFKRPKLQRAELWGTPQTEEDVWNVFVRFIDGHVKQLPWCEQSLSLESAAIRENLKWLNSNGFLTINSQPRVNGASSSDPSVGWGGDDGVVFQKAYVEFFVAPEKIAHLVKVMRRDYPQLSFHAFNRQGDEHRNTPLHSVTAVTWGVFPGTEIVQPTVVDSDSFAAWKDEAFELWQTQWASAYPEDSRSHEVIQQIYDTYFLVNIVDNDYANDESDIFSIFTRIITEAMDKEQLRARVLELETRREKMFDTLASFQTLQEDLTGELQAAHAELADVRTENLQLKEKVRQLQGQLALASL</sequence>
<evidence type="ECO:0000256" key="9">
    <source>
        <dbReference type="SAM" id="MobiDB-lite"/>
    </source>
</evidence>
<dbReference type="SUPFAM" id="SSF51730">
    <property type="entry name" value="FAD-linked oxidoreductase"/>
    <property type="match status" value="1"/>
</dbReference>
<feature type="domain" description="MTHFR SAM-binding regulatory" evidence="12">
    <location>
        <begin position="705"/>
        <end position="980"/>
    </location>
</feature>
<dbReference type="InterPro" id="IPR003171">
    <property type="entry name" value="Mehydrof_redctse-like"/>
</dbReference>
<dbReference type="AlphaFoldDB" id="A0AAD9GR81"/>
<dbReference type="Pfam" id="PF21895">
    <property type="entry name" value="MTHFR_C"/>
    <property type="match status" value="1"/>
</dbReference>
<dbReference type="InterPro" id="IPR053806">
    <property type="entry name" value="MTHFR_C"/>
</dbReference>
<dbReference type="NCBIfam" id="TIGR00677">
    <property type="entry name" value="fadh2_euk"/>
    <property type="match status" value="1"/>
</dbReference>
<dbReference type="InterPro" id="IPR007177">
    <property type="entry name" value="Tsr3_C"/>
</dbReference>
<feature type="compositionally biased region" description="Acidic residues" evidence="9">
    <location>
        <begin position="228"/>
        <end position="244"/>
    </location>
</feature>
<dbReference type="Proteomes" id="UP001259832">
    <property type="component" value="Unassembled WGS sequence"/>
</dbReference>
<comment type="caution">
    <text evidence="7">Lacks conserved residue(s) required for the propagation of feature annotation.</text>
</comment>
<dbReference type="HAMAP" id="MF_01116">
    <property type="entry name" value="TSR3"/>
    <property type="match status" value="1"/>
</dbReference>
<evidence type="ECO:0000259" key="12">
    <source>
        <dbReference type="Pfam" id="PF21895"/>
    </source>
</evidence>
<dbReference type="InterPro" id="IPR004621">
    <property type="entry name" value="Fadh2_euk"/>
</dbReference>
<organism evidence="13 14">
    <name type="scientific">Phytophthora citrophthora</name>
    <dbReference type="NCBI Taxonomy" id="4793"/>
    <lineage>
        <taxon>Eukaryota</taxon>
        <taxon>Sar</taxon>
        <taxon>Stramenopiles</taxon>
        <taxon>Oomycota</taxon>
        <taxon>Peronosporomycetes</taxon>
        <taxon>Peronosporales</taxon>
        <taxon>Peronosporaceae</taxon>
        <taxon>Phytophthora</taxon>
    </lineage>
</organism>
<keyword evidence="14" id="KW-1185">Reference proteome</keyword>
<evidence type="ECO:0000259" key="10">
    <source>
        <dbReference type="Pfam" id="PF04034"/>
    </source>
</evidence>
<evidence type="ECO:0000313" key="14">
    <source>
        <dbReference type="Proteomes" id="UP001259832"/>
    </source>
</evidence>
<dbReference type="CDD" id="cd00537">
    <property type="entry name" value="MTHFR"/>
    <property type="match status" value="1"/>
</dbReference>
<dbReference type="PANTHER" id="PTHR45754:SF3">
    <property type="entry name" value="METHYLENETETRAHYDROFOLATE REDUCTASE (NADPH)"/>
    <property type="match status" value="1"/>
</dbReference>
<dbReference type="Pfam" id="PF04034">
    <property type="entry name" value="Ribo_biogen_C"/>
    <property type="match status" value="1"/>
</dbReference>
<evidence type="ECO:0000256" key="4">
    <source>
        <dbReference type="ARBA" id="ARBA00022630"/>
    </source>
</evidence>
<dbReference type="GO" id="GO:1904047">
    <property type="term" value="F:S-adenosyl-L-methionine binding"/>
    <property type="evidence" value="ECO:0007669"/>
    <property type="project" value="UniProtKB-UniRule"/>
</dbReference>
<feature type="binding site" evidence="7">
    <location>
        <position position="60"/>
    </location>
    <ligand>
        <name>S-adenosyl-L-methionine</name>
        <dbReference type="ChEBI" id="CHEBI:59789"/>
    </ligand>
</feature>
<keyword evidence="5" id="KW-0274">FAD</keyword>
<dbReference type="GO" id="GO:0000455">
    <property type="term" value="P:enzyme-directed rRNA pseudouridine synthesis"/>
    <property type="evidence" value="ECO:0007669"/>
    <property type="project" value="UniProtKB-UniRule"/>
</dbReference>
<feature type="domain" description="16S/18S rRNA aminocarboxypropyltransferase Tsr3 C-terminal" evidence="10">
    <location>
        <begin position="82"/>
        <end position="208"/>
    </location>
</feature>
<dbReference type="EMBL" id="JASMQC010000008">
    <property type="protein sequence ID" value="KAK1942778.1"/>
    <property type="molecule type" value="Genomic_DNA"/>
</dbReference>
<evidence type="ECO:0000256" key="6">
    <source>
        <dbReference type="ARBA" id="ARBA00023002"/>
    </source>
</evidence>
<dbReference type="Pfam" id="PF02219">
    <property type="entry name" value="MTHFR"/>
    <property type="match status" value="1"/>
</dbReference>
<evidence type="ECO:0000256" key="3">
    <source>
        <dbReference type="ARBA" id="ARBA00006743"/>
    </source>
</evidence>
<evidence type="ECO:0000256" key="5">
    <source>
        <dbReference type="ARBA" id="ARBA00022827"/>
    </source>
</evidence>
<dbReference type="GO" id="GO:0004489">
    <property type="term" value="F:methylenetetrahydrofolate reductase [NAD(P)H] activity"/>
    <property type="evidence" value="ECO:0007669"/>
    <property type="project" value="InterPro"/>
</dbReference>
<evidence type="ECO:0000259" key="11">
    <source>
        <dbReference type="Pfam" id="PF04068"/>
    </source>
</evidence>
<feature type="binding site" evidence="7">
    <location>
        <position position="131"/>
    </location>
    <ligand>
        <name>S-adenosyl-L-methionine</name>
        <dbReference type="ChEBI" id="CHEBI:59789"/>
    </ligand>
</feature>
<evidence type="ECO:0000256" key="7">
    <source>
        <dbReference type="HAMAP-Rule" id="MF_03146"/>
    </source>
</evidence>
<dbReference type="PANTHER" id="PTHR45754">
    <property type="entry name" value="METHYLENETETRAHYDROFOLATE REDUCTASE"/>
    <property type="match status" value="1"/>
</dbReference>
<dbReference type="GO" id="GO:0035999">
    <property type="term" value="P:tetrahydrofolate interconversion"/>
    <property type="evidence" value="ECO:0007669"/>
    <property type="project" value="TreeGrafter"/>
</dbReference>
<feature type="region of interest" description="Disordered" evidence="9">
    <location>
        <begin position="219"/>
        <end position="253"/>
    </location>
</feature>
<feature type="domain" description="RNase L inhibitor RLI-like possible metal-binding" evidence="11">
    <location>
        <begin position="48"/>
        <end position="76"/>
    </location>
</feature>
<dbReference type="GO" id="GO:0071949">
    <property type="term" value="F:FAD binding"/>
    <property type="evidence" value="ECO:0007669"/>
    <property type="project" value="TreeGrafter"/>
</dbReference>
<feature type="region of interest" description="Disordered" evidence="9">
    <location>
        <begin position="1"/>
        <end position="36"/>
    </location>
</feature>
<proteinExistence type="inferred from homology"/>
<accession>A0AAD9GR81</accession>
<dbReference type="NCBIfam" id="NF002621">
    <property type="entry name" value="PRK02287.1"/>
    <property type="match status" value="1"/>
</dbReference>
<comment type="pathway">
    <text evidence="2">One-carbon metabolism; tetrahydrofolate interconversion.</text>
</comment>
<keyword evidence="4" id="KW-0285">Flavoprotein</keyword>
<evidence type="ECO:0000256" key="2">
    <source>
        <dbReference type="ARBA" id="ARBA00004777"/>
    </source>
</evidence>
<dbReference type="GO" id="GO:0009086">
    <property type="term" value="P:methionine biosynthetic process"/>
    <property type="evidence" value="ECO:0007669"/>
    <property type="project" value="TreeGrafter"/>
</dbReference>
<comment type="similarity">
    <text evidence="3">Belongs to the methylenetetrahydrofolate reductase family.</text>
</comment>
<dbReference type="GO" id="GO:0106388">
    <property type="term" value="F:rRNA small subunit aminocarboxypropyltransferase activity"/>
    <property type="evidence" value="ECO:0007669"/>
    <property type="project" value="UniProtKB-EC"/>
</dbReference>
<comment type="catalytic activity">
    <reaction evidence="7">
        <text>an N(1)-methylpseudouridine in rRNA + S-adenosyl-L-methionine = N(1)-methyl-N(3)-[(3S)-3-amino-3-carboxypropyl]pseudouridine in rRNA + S-methyl-5'-thioadenosine + H(+)</text>
        <dbReference type="Rhea" id="RHEA:63296"/>
        <dbReference type="Rhea" id="RHEA-COMP:11634"/>
        <dbReference type="Rhea" id="RHEA-COMP:16310"/>
        <dbReference type="ChEBI" id="CHEBI:15378"/>
        <dbReference type="ChEBI" id="CHEBI:17509"/>
        <dbReference type="ChEBI" id="CHEBI:59789"/>
        <dbReference type="ChEBI" id="CHEBI:74890"/>
        <dbReference type="ChEBI" id="CHEBI:146234"/>
        <dbReference type="EC" id="2.5.1.157"/>
    </reaction>
</comment>
<comment type="similarity">
    <text evidence="7">Belongs to the TDD superfamily. TSR3 family.</text>
</comment>
<keyword evidence="6" id="KW-0560">Oxidoreductase</keyword>
<keyword evidence="7" id="KW-0949">S-adenosyl-L-methionine</keyword>
<dbReference type="Pfam" id="PF04068">
    <property type="entry name" value="Fer4_RLI"/>
    <property type="match status" value="1"/>
</dbReference>
<evidence type="ECO:0000256" key="1">
    <source>
        <dbReference type="ARBA" id="ARBA00001974"/>
    </source>
</evidence>
<dbReference type="InterPro" id="IPR022968">
    <property type="entry name" value="Tsr3-like"/>
</dbReference>
<protein>
    <recommendedName>
        <fullName evidence="7">18S rRNA aminocarboxypropyltransferase</fullName>
        <ecNumber evidence="7">2.5.1.157</ecNumber>
    </recommendedName>
</protein>
<dbReference type="InterPro" id="IPR007209">
    <property type="entry name" value="RNaseL-inhib-like_metal-bd_dom"/>
</dbReference>
<keyword evidence="7" id="KW-0690">Ribosome biogenesis</keyword>
<dbReference type="InterPro" id="IPR029041">
    <property type="entry name" value="FAD-linked_oxidoreductase-like"/>
</dbReference>
<evidence type="ECO:0000256" key="8">
    <source>
        <dbReference type="SAM" id="Coils"/>
    </source>
</evidence>
<feature type="coiled-coil region" evidence="8">
    <location>
        <begin position="997"/>
        <end position="1059"/>
    </location>
</feature>
<keyword evidence="8" id="KW-0175">Coiled coil</keyword>
<comment type="caution">
    <text evidence="13">The sequence shown here is derived from an EMBL/GenBank/DDBJ whole genome shotgun (WGS) entry which is preliminary data.</text>
</comment>
<gene>
    <name evidence="13" type="ORF">P3T76_005415</name>
</gene>
<reference evidence="13" key="1">
    <citation type="submission" date="2023-08" db="EMBL/GenBank/DDBJ databases">
        <title>Reference Genome Resource for the Citrus Pathogen Phytophthora citrophthora.</title>
        <authorList>
            <person name="Moller H."/>
            <person name="Coetzee B."/>
            <person name="Rose L.J."/>
            <person name="Van Niekerk J.M."/>
        </authorList>
    </citation>
    <scope>NUCLEOTIDE SEQUENCE</scope>
    <source>
        <strain evidence="13">STE-U-9442</strain>
    </source>
</reference>